<dbReference type="AlphaFoldDB" id="A0AAN9HWB4"/>
<keyword evidence="2" id="KW-1185">Reference proteome</keyword>
<accession>A0AAN9HWB4</accession>
<gene>
    <name evidence="1" type="ORF">RIF29_24174</name>
</gene>
<proteinExistence type="predicted"/>
<organism evidence="1 2">
    <name type="scientific">Crotalaria pallida</name>
    <name type="common">Smooth rattlebox</name>
    <name type="synonym">Crotalaria striata</name>
    <dbReference type="NCBI Taxonomy" id="3830"/>
    <lineage>
        <taxon>Eukaryota</taxon>
        <taxon>Viridiplantae</taxon>
        <taxon>Streptophyta</taxon>
        <taxon>Embryophyta</taxon>
        <taxon>Tracheophyta</taxon>
        <taxon>Spermatophyta</taxon>
        <taxon>Magnoliopsida</taxon>
        <taxon>eudicotyledons</taxon>
        <taxon>Gunneridae</taxon>
        <taxon>Pentapetalae</taxon>
        <taxon>rosids</taxon>
        <taxon>fabids</taxon>
        <taxon>Fabales</taxon>
        <taxon>Fabaceae</taxon>
        <taxon>Papilionoideae</taxon>
        <taxon>50 kb inversion clade</taxon>
        <taxon>genistoids sensu lato</taxon>
        <taxon>core genistoids</taxon>
        <taxon>Crotalarieae</taxon>
        <taxon>Crotalaria</taxon>
    </lineage>
</organism>
<dbReference type="EMBL" id="JAYWIO010000005">
    <property type="protein sequence ID" value="KAK7258593.1"/>
    <property type="molecule type" value="Genomic_DNA"/>
</dbReference>
<comment type="caution">
    <text evidence="1">The sequence shown here is derived from an EMBL/GenBank/DDBJ whole genome shotgun (WGS) entry which is preliminary data.</text>
</comment>
<dbReference type="Proteomes" id="UP001372338">
    <property type="component" value="Unassembled WGS sequence"/>
</dbReference>
<sequence length="81" mass="9213">MSQCFYREDFAFDKVMFDIGVKSFREGFCATVYLDVIAAPQQVNGQIIAAVKSSGFETLAALQRKKTLRSLFGCWEEIVKY</sequence>
<name>A0AAN9HWB4_CROPI</name>
<reference evidence="1 2" key="1">
    <citation type="submission" date="2024-01" db="EMBL/GenBank/DDBJ databases">
        <title>The genomes of 5 underutilized Papilionoideae crops provide insights into root nodulation and disease resistanc.</title>
        <authorList>
            <person name="Yuan L."/>
        </authorList>
    </citation>
    <scope>NUCLEOTIDE SEQUENCE [LARGE SCALE GENOMIC DNA]</scope>
    <source>
        <strain evidence="1">ZHUSHIDOU_FW_LH</strain>
        <tissue evidence="1">Leaf</tissue>
    </source>
</reference>
<protein>
    <submittedName>
        <fullName evidence="1">Uncharacterized protein</fullName>
    </submittedName>
</protein>
<evidence type="ECO:0000313" key="2">
    <source>
        <dbReference type="Proteomes" id="UP001372338"/>
    </source>
</evidence>
<evidence type="ECO:0000313" key="1">
    <source>
        <dbReference type="EMBL" id="KAK7258593.1"/>
    </source>
</evidence>